<feature type="compositionally biased region" description="Basic and acidic residues" evidence="1">
    <location>
        <begin position="366"/>
        <end position="381"/>
    </location>
</feature>
<dbReference type="EMBL" id="GEDC01028706">
    <property type="protein sequence ID" value="JAS08592.1"/>
    <property type="molecule type" value="Transcribed_RNA"/>
</dbReference>
<feature type="non-terminal residue" evidence="2">
    <location>
        <position position="1"/>
    </location>
</feature>
<feature type="compositionally biased region" description="Polar residues" evidence="1">
    <location>
        <begin position="794"/>
        <end position="807"/>
    </location>
</feature>
<feature type="region of interest" description="Disordered" evidence="1">
    <location>
        <begin position="897"/>
        <end position="934"/>
    </location>
</feature>
<feature type="compositionally biased region" description="Low complexity" evidence="1">
    <location>
        <begin position="224"/>
        <end position="237"/>
    </location>
</feature>
<name>A0A1B6C502_9HEMI</name>
<organism evidence="2">
    <name type="scientific">Clastoptera arizonana</name>
    <name type="common">Arizona spittle bug</name>
    <dbReference type="NCBI Taxonomy" id="38151"/>
    <lineage>
        <taxon>Eukaryota</taxon>
        <taxon>Metazoa</taxon>
        <taxon>Ecdysozoa</taxon>
        <taxon>Arthropoda</taxon>
        <taxon>Hexapoda</taxon>
        <taxon>Insecta</taxon>
        <taxon>Pterygota</taxon>
        <taxon>Neoptera</taxon>
        <taxon>Paraneoptera</taxon>
        <taxon>Hemiptera</taxon>
        <taxon>Auchenorrhyncha</taxon>
        <taxon>Cercopoidea</taxon>
        <taxon>Clastopteridae</taxon>
        <taxon>Clastoptera</taxon>
    </lineage>
</organism>
<sequence>RVVPALESTLQNDLLSNNLDNIDEIVIKNEKSLMETDLLSKEVDRVVPALESTAHKVLSNNVDNIDRNVVKHQSLIQKDLSFNNIKNIDKSVIQNVNKKSSLENVTFSTFNISNNNIRNEHSLAQKNTSTKDIDNNMCNNKIQQTTDKVNNKLCVENKSNDTPSNIWGGKNISEKNVETLLINHLNEDSFCLPKTSRKLESNISDNFSYIPKENEKKSIHNNRKFNNNNENIISSHKNTSRSSVSINQEKVQNIQSSVNCISISKNTDINPQNNHLATQINIDSIQSNNVIKNGQTSILEDSSLINEGRDKCRIRCRSLSSLMKADLQDIQPLLINQPILDDSYFQTTNNKETCSPSVDSTGRESSSFRDLKNPCDDRNVRNNENGRITQGSRPAINLTVHGLTNLELEWYSCPETQSQSREMAEILYLVIVDSLLKDKHIIEAKKFGIYFKTIELKRVRDEYNDTLKCRGAEFTALFRKAFRDKQNEIMFYLLYSKIIRELVRIESSNSEYYEKAKETITQILKTSKYNNTIVFDVLQKEDSVFQEKLEKVKDLIADISIEERRLNQKPQNIKDSEIINASQLRQSINSVKSIQSTHNSTNKDFPIVPKYNMNLLNKYQISPNHTENLSNDTVKAIQMSVRHNSVNRNSPIVSNVHMNCSNCFQNSTNDCVASIQKIAIHNSVREHSQIVSTSNSNHLDEFSISTNLSHNSAMSSAAVHANVVQNIPENHNITSKQPFNTSLNSDKINYNLIRSHQSIPNNLGIQQYNNINVTINNQIENYYQISSEQRKASQKNGYKQLSPQTPNVPGRYQNPFPQIRTTPVGHPQMPSQALNGYKQLSPQIGTVPVGHTQLPPAPMPPGGYRKLNSKIRSVQEGHTQLPPQAPTTSVLYKQLTPQTGTSPGGHIQLPLQAPTAPVGYKRLSPQAGTSPGGH</sequence>
<reference evidence="2" key="1">
    <citation type="submission" date="2015-12" db="EMBL/GenBank/DDBJ databases">
        <title>De novo transcriptome assembly of four potential Pierce s Disease insect vectors from Arizona vineyards.</title>
        <authorList>
            <person name="Tassone E.E."/>
        </authorList>
    </citation>
    <scope>NUCLEOTIDE SEQUENCE</scope>
</reference>
<feature type="region of interest" description="Disordered" evidence="1">
    <location>
        <begin position="351"/>
        <end position="388"/>
    </location>
</feature>
<accession>A0A1B6C502</accession>
<dbReference type="AlphaFoldDB" id="A0A1B6C502"/>
<proteinExistence type="predicted"/>
<gene>
    <name evidence="2" type="ORF">g.33474</name>
</gene>
<evidence type="ECO:0000256" key="1">
    <source>
        <dbReference type="SAM" id="MobiDB-lite"/>
    </source>
</evidence>
<protein>
    <submittedName>
        <fullName evidence="2">Uncharacterized protein</fullName>
    </submittedName>
</protein>
<evidence type="ECO:0000313" key="2">
    <source>
        <dbReference type="EMBL" id="JAS08592.1"/>
    </source>
</evidence>
<feature type="region of interest" description="Disordered" evidence="1">
    <location>
        <begin position="787"/>
        <end position="811"/>
    </location>
</feature>
<feature type="non-terminal residue" evidence="2">
    <location>
        <position position="934"/>
    </location>
</feature>
<feature type="compositionally biased region" description="Polar residues" evidence="1">
    <location>
        <begin position="351"/>
        <end position="365"/>
    </location>
</feature>
<feature type="region of interest" description="Disordered" evidence="1">
    <location>
        <begin position="221"/>
        <end position="242"/>
    </location>
</feature>